<dbReference type="VEuPathDB" id="TriTrypDB:ECC02_009306"/>
<proteinExistence type="predicted"/>
<accession>A0A7J6XTC5</accession>
<evidence type="ECO:0000313" key="3">
    <source>
        <dbReference type="EMBL" id="KAF5217784.1"/>
    </source>
</evidence>
<dbReference type="AlphaFoldDB" id="A0A7J6XTC5"/>
<gene>
    <name evidence="3" type="ORF">ECC02_009306</name>
</gene>
<dbReference type="EMBL" id="JABDHM010000120">
    <property type="protein sequence ID" value="KAF5217784.1"/>
    <property type="molecule type" value="Genomic_DNA"/>
</dbReference>
<feature type="chain" id="PRO_5029618327" description="DUF7578 domain-containing protein" evidence="1">
    <location>
        <begin position="28"/>
        <end position="257"/>
    </location>
</feature>
<feature type="domain" description="DUF7578" evidence="2">
    <location>
        <begin position="126"/>
        <end position="186"/>
    </location>
</feature>
<dbReference type="Proteomes" id="UP000583944">
    <property type="component" value="Unassembled WGS sequence"/>
</dbReference>
<dbReference type="InterPro" id="IPR056000">
    <property type="entry name" value="DUF7578"/>
</dbReference>
<comment type="caution">
    <text evidence="3">The sequence shown here is derived from an EMBL/GenBank/DDBJ whole genome shotgun (WGS) entry which is preliminary data.</text>
</comment>
<keyword evidence="1" id="KW-0732">Signal</keyword>
<organism evidence="3 4">
    <name type="scientific">Trypanosoma cruzi</name>
    <dbReference type="NCBI Taxonomy" id="5693"/>
    <lineage>
        <taxon>Eukaryota</taxon>
        <taxon>Discoba</taxon>
        <taxon>Euglenozoa</taxon>
        <taxon>Kinetoplastea</taxon>
        <taxon>Metakinetoplastina</taxon>
        <taxon>Trypanosomatida</taxon>
        <taxon>Trypanosomatidae</taxon>
        <taxon>Trypanosoma</taxon>
        <taxon>Schizotrypanum</taxon>
    </lineage>
</organism>
<dbReference type="Pfam" id="PF24466">
    <property type="entry name" value="DUF7578"/>
    <property type="match status" value="1"/>
</dbReference>
<name>A0A7J6XTC5_TRYCR</name>
<sequence length="257" mass="29075">MWRCCCRLHVALLRGLWTSTASPTCFAVRLRGAPTTPPCECRAQRHWDCGTKQPRLSFGASGTCWPQLGGASGMLRRTGVVVAPRSGSGYGSDAATRHVAGSKGRPQRTVDSRVEDVLLDGYTLSTKMKLNDFLWSYVGSIAVVGERYNVTMEVFAQCPEMYIRDERWLRIITALPSYQELDGRKRLLEARDKLEEGVFFPHQWRGFEWKDTVTSLAMGNSMQHLTWYSETWSSEKNLPYPLISKMYCLKGGFATRK</sequence>
<reference evidence="3 4" key="1">
    <citation type="journal article" date="2019" name="Genome Biol. Evol.">
        <title>Nanopore Sequencing Significantly Improves Genome Assembly of the Protozoan Parasite Trypanosoma cruzi.</title>
        <authorList>
            <person name="Diaz-Viraque F."/>
            <person name="Pita S."/>
            <person name="Greif G."/>
            <person name="de Souza R.C.M."/>
            <person name="Iraola G."/>
            <person name="Robello C."/>
        </authorList>
    </citation>
    <scope>NUCLEOTIDE SEQUENCE [LARGE SCALE GENOMIC DNA]</scope>
    <source>
        <strain evidence="3 4">Berenice</strain>
    </source>
</reference>
<evidence type="ECO:0000259" key="2">
    <source>
        <dbReference type="Pfam" id="PF24466"/>
    </source>
</evidence>
<evidence type="ECO:0000313" key="4">
    <source>
        <dbReference type="Proteomes" id="UP000583944"/>
    </source>
</evidence>
<evidence type="ECO:0000256" key="1">
    <source>
        <dbReference type="SAM" id="SignalP"/>
    </source>
</evidence>
<feature type="signal peptide" evidence="1">
    <location>
        <begin position="1"/>
        <end position="27"/>
    </location>
</feature>
<protein>
    <recommendedName>
        <fullName evidence="2">DUF7578 domain-containing protein</fullName>
    </recommendedName>
</protein>